<reference evidence="4" key="1">
    <citation type="journal article" date="2019" name="Int. J. Syst. Evol. Microbiol.">
        <title>The Global Catalogue of Microorganisms (GCM) 10K type strain sequencing project: providing services to taxonomists for standard genome sequencing and annotation.</title>
        <authorList>
            <consortium name="The Broad Institute Genomics Platform"/>
            <consortium name="The Broad Institute Genome Sequencing Center for Infectious Disease"/>
            <person name="Wu L."/>
            <person name="Ma J."/>
        </authorList>
    </citation>
    <scope>NUCLEOTIDE SEQUENCE [LARGE SCALE GENOMIC DNA]</scope>
    <source>
        <strain evidence="4">KACC 13778</strain>
    </source>
</reference>
<evidence type="ECO:0000313" key="4">
    <source>
        <dbReference type="Proteomes" id="UP001595956"/>
    </source>
</evidence>
<evidence type="ECO:0000256" key="2">
    <source>
        <dbReference type="SAM" id="Phobius"/>
    </source>
</evidence>
<evidence type="ECO:0000256" key="1">
    <source>
        <dbReference type="SAM" id="MobiDB-lite"/>
    </source>
</evidence>
<evidence type="ECO:0008006" key="5">
    <source>
        <dbReference type="Google" id="ProtNLM"/>
    </source>
</evidence>
<name>A0ABW0N1G6_9ACTN</name>
<feature type="transmembrane region" description="Helical" evidence="2">
    <location>
        <begin position="124"/>
        <end position="141"/>
    </location>
</feature>
<protein>
    <recommendedName>
        <fullName evidence="5">DUF3040 domain-containing protein</fullName>
    </recommendedName>
</protein>
<gene>
    <name evidence="3" type="ORF">ACFPKY_08250</name>
</gene>
<organism evidence="3 4">
    <name type="scientific">Nocardioides caricicola</name>
    <dbReference type="NCBI Taxonomy" id="634770"/>
    <lineage>
        <taxon>Bacteria</taxon>
        <taxon>Bacillati</taxon>
        <taxon>Actinomycetota</taxon>
        <taxon>Actinomycetes</taxon>
        <taxon>Propionibacteriales</taxon>
        <taxon>Nocardioidaceae</taxon>
        <taxon>Nocardioides</taxon>
    </lineage>
</organism>
<dbReference type="RefSeq" id="WP_345171860.1">
    <property type="nucleotide sequence ID" value="NZ_BAABFQ010000003.1"/>
</dbReference>
<keyword evidence="2" id="KW-1133">Transmembrane helix</keyword>
<feature type="region of interest" description="Disordered" evidence="1">
    <location>
        <begin position="1"/>
        <end position="66"/>
    </location>
</feature>
<keyword evidence="2" id="KW-0812">Transmembrane</keyword>
<sequence>MQSNPEGPRDPDETPPTDPSEAQERAWQAIVENYGERADLTTEEPEPEAPVSSAPFGGRFGNLTENLGDDEVFTAEEDDTYVPPPPPPVPRTSPDRMAAWLGVFGAPTILLTAVILGITLPTLIGYALVAAFVGGFGYLVFRMPRGPRDPWDDGAQV</sequence>
<dbReference type="Proteomes" id="UP001595956">
    <property type="component" value="Unassembled WGS sequence"/>
</dbReference>
<evidence type="ECO:0000313" key="3">
    <source>
        <dbReference type="EMBL" id="MFC5493088.1"/>
    </source>
</evidence>
<accession>A0ABW0N1G6</accession>
<proteinExistence type="predicted"/>
<feature type="transmembrane region" description="Helical" evidence="2">
    <location>
        <begin position="98"/>
        <end position="118"/>
    </location>
</feature>
<comment type="caution">
    <text evidence="3">The sequence shown here is derived from an EMBL/GenBank/DDBJ whole genome shotgun (WGS) entry which is preliminary data.</text>
</comment>
<dbReference type="EMBL" id="JBHSMD010000002">
    <property type="protein sequence ID" value="MFC5493088.1"/>
    <property type="molecule type" value="Genomic_DNA"/>
</dbReference>
<keyword evidence="2" id="KW-0472">Membrane</keyword>
<keyword evidence="4" id="KW-1185">Reference proteome</keyword>